<protein>
    <submittedName>
        <fullName evidence="1">Uncharacterized protein</fullName>
    </submittedName>
</protein>
<keyword evidence="2" id="KW-1185">Reference proteome</keyword>
<organism evidence="1 2">
    <name type="scientific">Tengunoibacter tsumagoiensis</name>
    <dbReference type="NCBI Taxonomy" id="2014871"/>
    <lineage>
        <taxon>Bacteria</taxon>
        <taxon>Bacillati</taxon>
        <taxon>Chloroflexota</taxon>
        <taxon>Ktedonobacteria</taxon>
        <taxon>Ktedonobacterales</taxon>
        <taxon>Dictyobacteraceae</taxon>
        <taxon>Tengunoibacter</taxon>
    </lineage>
</organism>
<reference evidence="2" key="1">
    <citation type="submission" date="2018-12" db="EMBL/GenBank/DDBJ databases">
        <title>Tengunoibacter tsumagoiensis gen. nov., sp. nov., Dictyobacter kobayashii sp. nov., D. alpinus sp. nov., and D. joshuensis sp. nov. and description of Dictyobacteraceae fam. nov. within the order Ktedonobacterales isolated from Tengu-no-mugimeshi.</title>
        <authorList>
            <person name="Wang C.M."/>
            <person name="Zheng Y."/>
            <person name="Sakai Y."/>
            <person name="Toyoda A."/>
            <person name="Minakuchi Y."/>
            <person name="Abe K."/>
            <person name="Yokota A."/>
            <person name="Yabe S."/>
        </authorList>
    </citation>
    <scope>NUCLEOTIDE SEQUENCE [LARGE SCALE GENOMIC DNA]</scope>
    <source>
        <strain evidence="2">Uno3</strain>
    </source>
</reference>
<accession>A0A402A7W5</accession>
<dbReference type="Proteomes" id="UP000287352">
    <property type="component" value="Unassembled WGS sequence"/>
</dbReference>
<dbReference type="EMBL" id="BIFR01000002">
    <property type="protein sequence ID" value="GCE15233.1"/>
    <property type="molecule type" value="Genomic_DNA"/>
</dbReference>
<name>A0A402A7W5_9CHLR</name>
<gene>
    <name evidence="1" type="ORF">KTT_50920</name>
</gene>
<evidence type="ECO:0000313" key="2">
    <source>
        <dbReference type="Proteomes" id="UP000287352"/>
    </source>
</evidence>
<sequence length="56" mass="6139">MVTGDNTKGPALFYECEIKENPKEDTTFLSDERPILREVVVPSVLSSASRIALEAA</sequence>
<dbReference type="AlphaFoldDB" id="A0A402A7W5"/>
<proteinExistence type="predicted"/>
<evidence type="ECO:0000313" key="1">
    <source>
        <dbReference type="EMBL" id="GCE15233.1"/>
    </source>
</evidence>
<comment type="caution">
    <text evidence="1">The sequence shown here is derived from an EMBL/GenBank/DDBJ whole genome shotgun (WGS) entry which is preliminary data.</text>
</comment>